<keyword evidence="1" id="KW-1133">Transmembrane helix</keyword>
<evidence type="ECO:0000313" key="2">
    <source>
        <dbReference type="EMBL" id="SFK48626.1"/>
    </source>
</evidence>
<reference evidence="3" key="1">
    <citation type="submission" date="2016-10" db="EMBL/GenBank/DDBJ databases">
        <authorList>
            <person name="Varghese N."/>
            <person name="Submissions S."/>
        </authorList>
    </citation>
    <scope>NUCLEOTIDE SEQUENCE [LARGE SCALE GENOMIC DNA]</scope>
    <source>
        <strain evidence="3">OK042</strain>
    </source>
</reference>
<accession>A0A1I3ZYA4</accession>
<sequence>MKLTYKFWLLFIIITCFAFLMFPVFKVTEEQAIQMVKDEYEDVHYGPIIISSVNQKGAYYEIKWTRESNCEGGTVKIHILTRQLEAEHRIC</sequence>
<gene>
    <name evidence="2" type="ORF">SAMN05518846_11440</name>
</gene>
<proteinExistence type="predicted"/>
<organism evidence="2 3">
    <name type="scientific">Brevibacillus centrosporus</name>
    <dbReference type="NCBI Taxonomy" id="54910"/>
    <lineage>
        <taxon>Bacteria</taxon>
        <taxon>Bacillati</taxon>
        <taxon>Bacillota</taxon>
        <taxon>Bacilli</taxon>
        <taxon>Bacillales</taxon>
        <taxon>Paenibacillaceae</taxon>
        <taxon>Brevibacillus</taxon>
    </lineage>
</organism>
<evidence type="ECO:0000256" key="1">
    <source>
        <dbReference type="SAM" id="Phobius"/>
    </source>
</evidence>
<dbReference type="Proteomes" id="UP000198915">
    <property type="component" value="Unassembled WGS sequence"/>
</dbReference>
<dbReference type="AlphaFoldDB" id="A0A1I3ZYA4"/>
<protein>
    <submittedName>
        <fullName evidence="2">Uncharacterized protein</fullName>
    </submittedName>
</protein>
<keyword evidence="3" id="KW-1185">Reference proteome</keyword>
<evidence type="ECO:0000313" key="3">
    <source>
        <dbReference type="Proteomes" id="UP000198915"/>
    </source>
</evidence>
<name>A0A1I3ZYA4_9BACL</name>
<keyword evidence="1" id="KW-0472">Membrane</keyword>
<dbReference type="EMBL" id="FORT01000014">
    <property type="protein sequence ID" value="SFK48626.1"/>
    <property type="molecule type" value="Genomic_DNA"/>
</dbReference>
<feature type="transmembrane region" description="Helical" evidence="1">
    <location>
        <begin position="7"/>
        <end position="25"/>
    </location>
</feature>
<keyword evidence="1" id="KW-0812">Transmembrane</keyword>
<dbReference type="RefSeq" id="WP_092273159.1">
    <property type="nucleotide sequence ID" value="NZ_BJOE01000043.1"/>
</dbReference>